<dbReference type="Pfam" id="PF13636">
    <property type="entry name" value="Methyltranf_PUA"/>
    <property type="match status" value="1"/>
</dbReference>
<accession>A0A1J5TRW4</accession>
<dbReference type="EMBL" id="MIYY01000001">
    <property type="protein sequence ID" value="OIR23665.1"/>
    <property type="molecule type" value="Genomic_DNA"/>
</dbReference>
<evidence type="ECO:0000313" key="2">
    <source>
        <dbReference type="EMBL" id="OIR23665.1"/>
    </source>
</evidence>
<dbReference type="Proteomes" id="UP000183138">
    <property type="component" value="Unassembled WGS sequence"/>
</dbReference>
<name>A0A1J5TRW4_9ARCH</name>
<gene>
    <name evidence="2" type="ORF">BEU00_00290</name>
</gene>
<dbReference type="InterPro" id="IPR027391">
    <property type="entry name" value="Nol1_Nop2_Fmu_2"/>
</dbReference>
<sequence>MLKLLDTDKTILLTQYCVERFGMQNEIFDKHRLYEGSKNKIYLVKKLIEIRLTPESSGLCIFRFDKTPKPTTNFLQLFGLKVMKNVLDIDKDDLLEYCKGNDLEIADYRMRNIDPGFIAIRYNETIIGCAHWNKEIIKNQLPKSRRCKINYY</sequence>
<reference evidence="2 3" key="1">
    <citation type="submission" date="2016-08" db="EMBL/GenBank/DDBJ databases">
        <title>New Insights into Marine Group III Euryarchaeota, from dark to light.</title>
        <authorList>
            <person name="Haro-Moreno J.M."/>
            <person name="Rodriguez-Valera F."/>
            <person name="Lopez-Garcia P."/>
            <person name="Moreira D."/>
            <person name="Martin-Cuadrado A.B."/>
        </authorList>
    </citation>
    <scope>NUCLEOTIDE SEQUENCE [LARGE SCALE GENOMIC DNA]</scope>
    <source>
        <strain evidence="2">CG-Epi3</strain>
    </source>
</reference>
<evidence type="ECO:0000259" key="1">
    <source>
        <dbReference type="Pfam" id="PF13636"/>
    </source>
</evidence>
<protein>
    <recommendedName>
        <fullName evidence="1">rRNA small subunit methyltransferase F RNA-binding PUA-like domain-containing protein</fullName>
    </recommendedName>
</protein>
<evidence type="ECO:0000313" key="3">
    <source>
        <dbReference type="Proteomes" id="UP000183138"/>
    </source>
</evidence>
<proteinExistence type="predicted"/>
<comment type="caution">
    <text evidence="2">The sequence shown here is derived from an EMBL/GenBank/DDBJ whole genome shotgun (WGS) entry which is preliminary data.</text>
</comment>
<feature type="domain" description="rRNA small subunit methyltransferase F RNA-binding PUA-like" evidence="1">
    <location>
        <begin position="95"/>
        <end position="146"/>
    </location>
</feature>
<dbReference type="AlphaFoldDB" id="A0A1J5TRW4"/>
<organism evidence="2 3">
    <name type="scientific">Marine Group III euryarchaeote CG-Epi3</name>
    <dbReference type="NCBI Taxonomy" id="1888997"/>
    <lineage>
        <taxon>Archaea</taxon>
        <taxon>Methanobacteriati</taxon>
        <taxon>Thermoplasmatota</taxon>
        <taxon>Thermoplasmata</taxon>
        <taxon>Candidatus Thermoprofundales</taxon>
    </lineage>
</organism>
<dbReference type="Gene3D" id="2.30.130.60">
    <property type="match status" value="1"/>
</dbReference>